<evidence type="ECO:0008006" key="2">
    <source>
        <dbReference type="Google" id="ProtNLM"/>
    </source>
</evidence>
<evidence type="ECO:0000313" key="1">
    <source>
        <dbReference type="EMBL" id="TYQ00621.1"/>
    </source>
</evidence>
<accession>A0A652YH96</accession>
<proteinExistence type="predicted"/>
<dbReference type="AlphaFoldDB" id="A0A652YH96"/>
<reference evidence="1" key="1">
    <citation type="submission" date="2019-07" db="EMBL/GenBank/DDBJ databases">
        <title>Genomic Encyclopedia of Type Strains, Phase IV (KMG-IV): sequencing the most valuable type-strain genomes for metagenomic binning, comparative biology and taxonomic classification.</title>
        <authorList>
            <person name="Goeker M."/>
        </authorList>
    </citation>
    <scope>NUCLEOTIDE SEQUENCE</scope>
    <source>
        <strain evidence="1">DSM 44596</strain>
    </source>
</reference>
<protein>
    <recommendedName>
        <fullName evidence="2">EcsC family protein</fullName>
    </recommendedName>
</protein>
<organism evidence="1">
    <name type="scientific">Nocardia globerula</name>
    <dbReference type="NCBI Taxonomy" id="1818"/>
    <lineage>
        <taxon>Bacteria</taxon>
        <taxon>Bacillati</taxon>
        <taxon>Actinomycetota</taxon>
        <taxon>Actinomycetes</taxon>
        <taxon>Mycobacteriales</taxon>
        <taxon>Nocardiaceae</taxon>
        <taxon>Nocardia</taxon>
    </lineage>
</organism>
<gene>
    <name evidence="1" type="ORF">FNL38_11443</name>
</gene>
<name>A0A652YH96_NOCGL</name>
<comment type="caution">
    <text evidence="1">The sequence shown here is derived from an EMBL/GenBank/DDBJ whole genome shotgun (WGS) entry which is preliminary data.</text>
</comment>
<dbReference type="EMBL" id="VNIQ01000014">
    <property type="protein sequence ID" value="TYQ00621.1"/>
    <property type="molecule type" value="Genomic_DNA"/>
</dbReference>
<sequence>MAKSIDNASSNDAGRVEKILISVLDNGSRLQAPAVAKYVEHVRHSHPDESPAQIIDRLEKMFLLAVTGSGSAVGATAAIPGVGTVASIAAVGAESAFFLEASALLTLAVASVHGISIENHQQRRALVLAVALGESGMEIVQKVTGVTAKNWGTAITSKIPSSTMRGMNSTLVRKFVMKYAAKRSALILGKLVPAGIGAVIGGAGNRVIGKGVVKNARDAFGPAPARWTDHLVILPEDDFTPDPATTTRVLRG</sequence>